<protein>
    <submittedName>
        <fullName evidence="8">Cytochrome P450</fullName>
    </submittedName>
</protein>
<comment type="similarity">
    <text evidence="2 7">Belongs to the cytochrome P450 family.</text>
</comment>
<dbReference type="EMBL" id="JAGPXD010000005">
    <property type="protein sequence ID" value="KAH7353260.1"/>
    <property type="molecule type" value="Genomic_DNA"/>
</dbReference>
<dbReference type="Pfam" id="PF00067">
    <property type="entry name" value="p450"/>
    <property type="match status" value="1"/>
</dbReference>
<sequence length="563" mass="62936">MDSILETVPLWLETAKAGLSELSLDAAPESLATVCSWFAQNATAVFVGVPVASAILWCAASRISHPLRRYPGPFLASWTRLYRMYYAYKGNMHIVSKRLHDQYGPIVRMAPNYIDVDYAELIKTCFDFHGVLLVTVTDPFKTEWHGVSGALVDGKLFYNIFSEVRAPEHAAMKKPIAKYFSPAGVAPLEPHVDAVLATFCRRLDEQFAGEGTMGSSFDFGEWVVYYAWDAVAKTTWSEPVGYLEKGCDFDGSLHVSERAMDYLVTIGMMPVLDKFLDKNPVYRIGPPTFGAVTALGLGHLMARMKGEDNHDPAKPDFLDRYLEAQQQYPEVVDVYRILSYLLVNIAAGADTTAVSLRSILYLSLKHPDVYARLEKEILDASFSALPVPFSEVRQLPYVDAVITECLRYLPGDCFPQERLVPAGGLTLPDGSWVPEGTEIGFNAYVMHRNKKVWGPDAEEFVPDRWLIQAGESDDHFKERLNAMNNASLAFGAGSRKCIGMNLGRMEVYKTTATLIKLFAFELADPSKDWSIHNSIFPRQSGVNLRMKRREGTAHAVREMNSSY</sequence>
<dbReference type="AlphaFoldDB" id="A0A8K0T8F8"/>
<dbReference type="PANTHER" id="PTHR24305">
    <property type="entry name" value="CYTOCHROME P450"/>
    <property type="match status" value="1"/>
</dbReference>
<dbReference type="PROSITE" id="PS00086">
    <property type="entry name" value="CYTOCHROME_P450"/>
    <property type="match status" value="1"/>
</dbReference>
<evidence type="ECO:0000256" key="5">
    <source>
        <dbReference type="ARBA" id="ARBA00023004"/>
    </source>
</evidence>
<name>A0A8K0T8F8_9PEZI</name>
<evidence type="ECO:0000313" key="9">
    <source>
        <dbReference type="Proteomes" id="UP000813385"/>
    </source>
</evidence>
<dbReference type="InterPro" id="IPR050121">
    <property type="entry name" value="Cytochrome_P450_monoxygenase"/>
</dbReference>
<evidence type="ECO:0000256" key="2">
    <source>
        <dbReference type="ARBA" id="ARBA00010617"/>
    </source>
</evidence>
<evidence type="ECO:0000313" key="8">
    <source>
        <dbReference type="EMBL" id="KAH7353260.1"/>
    </source>
</evidence>
<feature type="binding site" description="axial binding residue" evidence="6">
    <location>
        <position position="497"/>
    </location>
    <ligand>
        <name>heme</name>
        <dbReference type="ChEBI" id="CHEBI:30413"/>
    </ligand>
    <ligandPart>
        <name>Fe</name>
        <dbReference type="ChEBI" id="CHEBI:18248"/>
    </ligandPart>
</feature>
<proteinExistence type="inferred from homology"/>
<accession>A0A8K0T8F8</accession>
<gene>
    <name evidence="8" type="ORF">B0T11DRAFT_259482</name>
</gene>
<evidence type="ECO:0000256" key="7">
    <source>
        <dbReference type="RuleBase" id="RU000461"/>
    </source>
</evidence>
<dbReference type="PRINTS" id="PR00385">
    <property type="entry name" value="P450"/>
</dbReference>
<dbReference type="PRINTS" id="PR00463">
    <property type="entry name" value="EP450I"/>
</dbReference>
<dbReference type="GO" id="GO:0004497">
    <property type="term" value="F:monooxygenase activity"/>
    <property type="evidence" value="ECO:0007669"/>
    <property type="project" value="UniProtKB-KW"/>
</dbReference>
<keyword evidence="3 6" id="KW-0349">Heme</keyword>
<dbReference type="GO" id="GO:0005506">
    <property type="term" value="F:iron ion binding"/>
    <property type="evidence" value="ECO:0007669"/>
    <property type="project" value="InterPro"/>
</dbReference>
<dbReference type="GO" id="GO:0020037">
    <property type="term" value="F:heme binding"/>
    <property type="evidence" value="ECO:0007669"/>
    <property type="project" value="InterPro"/>
</dbReference>
<dbReference type="InterPro" id="IPR036396">
    <property type="entry name" value="Cyt_P450_sf"/>
</dbReference>
<evidence type="ECO:0000256" key="6">
    <source>
        <dbReference type="PIRSR" id="PIRSR602401-1"/>
    </source>
</evidence>
<dbReference type="InterPro" id="IPR001128">
    <property type="entry name" value="Cyt_P450"/>
</dbReference>
<keyword evidence="7" id="KW-0503">Monooxygenase</keyword>
<keyword evidence="9" id="KW-1185">Reference proteome</keyword>
<evidence type="ECO:0000256" key="1">
    <source>
        <dbReference type="ARBA" id="ARBA00001971"/>
    </source>
</evidence>
<comment type="cofactor">
    <cofactor evidence="1 6">
        <name>heme</name>
        <dbReference type="ChEBI" id="CHEBI:30413"/>
    </cofactor>
</comment>
<dbReference type="GO" id="GO:0016705">
    <property type="term" value="F:oxidoreductase activity, acting on paired donors, with incorporation or reduction of molecular oxygen"/>
    <property type="evidence" value="ECO:0007669"/>
    <property type="project" value="InterPro"/>
</dbReference>
<dbReference type="PANTHER" id="PTHR24305:SF232">
    <property type="entry name" value="P450, PUTATIVE (EUROFUNG)-RELATED"/>
    <property type="match status" value="1"/>
</dbReference>
<organism evidence="8 9">
    <name type="scientific">Plectosphaerella cucumerina</name>
    <dbReference type="NCBI Taxonomy" id="40658"/>
    <lineage>
        <taxon>Eukaryota</taxon>
        <taxon>Fungi</taxon>
        <taxon>Dikarya</taxon>
        <taxon>Ascomycota</taxon>
        <taxon>Pezizomycotina</taxon>
        <taxon>Sordariomycetes</taxon>
        <taxon>Hypocreomycetidae</taxon>
        <taxon>Glomerellales</taxon>
        <taxon>Plectosphaerellaceae</taxon>
        <taxon>Plectosphaerella</taxon>
    </lineage>
</organism>
<dbReference type="SUPFAM" id="SSF48264">
    <property type="entry name" value="Cytochrome P450"/>
    <property type="match status" value="1"/>
</dbReference>
<evidence type="ECO:0000256" key="4">
    <source>
        <dbReference type="ARBA" id="ARBA00022723"/>
    </source>
</evidence>
<evidence type="ECO:0000256" key="3">
    <source>
        <dbReference type="ARBA" id="ARBA00022617"/>
    </source>
</evidence>
<keyword evidence="7" id="KW-0560">Oxidoreductase</keyword>
<comment type="caution">
    <text evidence="8">The sequence shown here is derived from an EMBL/GenBank/DDBJ whole genome shotgun (WGS) entry which is preliminary data.</text>
</comment>
<dbReference type="OrthoDB" id="3934656at2759"/>
<dbReference type="InterPro" id="IPR002401">
    <property type="entry name" value="Cyt_P450_E_grp-I"/>
</dbReference>
<dbReference type="InterPro" id="IPR017972">
    <property type="entry name" value="Cyt_P450_CS"/>
</dbReference>
<reference evidence="8" key="1">
    <citation type="journal article" date="2021" name="Nat. Commun.">
        <title>Genetic determinants of endophytism in the Arabidopsis root mycobiome.</title>
        <authorList>
            <person name="Mesny F."/>
            <person name="Miyauchi S."/>
            <person name="Thiergart T."/>
            <person name="Pickel B."/>
            <person name="Atanasova L."/>
            <person name="Karlsson M."/>
            <person name="Huettel B."/>
            <person name="Barry K.W."/>
            <person name="Haridas S."/>
            <person name="Chen C."/>
            <person name="Bauer D."/>
            <person name="Andreopoulos W."/>
            <person name="Pangilinan J."/>
            <person name="LaButti K."/>
            <person name="Riley R."/>
            <person name="Lipzen A."/>
            <person name="Clum A."/>
            <person name="Drula E."/>
            <person name="Henrissat B."/>
            <person name="Kohler A."/>
            <person name="Grigoriev I.V."/>
            <person name="Martin F.M."/>
            <person name="Hacquard S."/>
        </authorList>
    </citation>
    <scope>NUCLEOTIDE SEQUENCE</scope>
    <source>
        <strain evidence="8">MPI-CAGE-AT-0016</strain>
    </source>
</reference>
<keyword evidence="4 6" id="KW-0479">Metal-binding</keyword>
<keyword evidence="5 6" id="KW-0408">Iron</keyword>
<dbReference type="Gene3D" id="1.10.630.10">
    <property type="entry name" value="Cytochrome P450"/>
    <property type="match status" value="1"/>
</dbReference>
<dbReference type="CDD" id="cd11060">
    <property type="entry name" value="CYP57A1-like"/>
    <property type="match status" value="1"/>
</dbReference>
<dbReference type="Proteomes" id="UP000813385">
    <property type="component" value="Unassembled WGS sequence"/>
</dbReference>